<evidence type="ECO:0000313" key="2">
    <source>
        <dbReference type="EMBL" id="AVJ49024.1"/>
    </source>
</evidence>
<feature type="transmembrane region" description="Helical" evidence="1">
    <location>
        <begin position="90"/>
        <end position="115"/>
    </location>
</feature>
<keyword evidence="1" id="KW-0812">Transmembrane</keyword>
<dbReference type="Proteomes" id="UP000241655">
    <property type="component" value="Segment"/>
</dbReference>
<keyword evidence="1" id="KW-0472">Membrane</keyword>
<sequence>MTGAELQRLADRVADEYTTLLDFARTVTALISALPVVYGVLTLVVGQPLWAGSPAYTAALRVPHAPQSWGTVFIVIGIGLLLSEWRRSHLWMSVFTISTALVLGMFMVAFGMAVIEHGILGGLPPTVVYGILSLLFLARARLSWAAYRRKRRQ</sequence>
<keyword evidence="1" id="KW-1133">Transmembrane helix</keyword>
<feature type="transmembrane region" description="Helical" evidence="1">
    <location>
        <begin position="127"/>
        <end position="147"/>
    </location>
</feature>
<proteinExistence type="predicted"/>
<accession>A0A2P1CCV0</accession>
<evidence type="ECO:0000313" key="3">
    <source>
        <dbReference type="Proteomes" id="UP000241655"/>
    </source>
</evidence>
<name>A0A2P1CCV0_9CAUD</name>
<gene>
    <name evidence="2" type="primary">18</name>
    <name evidence="2" type="ORF">PBI_BALOO_18</name>
</gene>
<reference evidence="2 3" key="1">
    <citation type="submission" date="2018-02" db="EMBL/GenBank/DDBJ databases">
        <authorList>
            <person name="Ng W.L."/>
            <person name="Stoner T.H."/>
            <person name="Russell D.A."/>
            <person name="Garlena R.A."/>
            <person name="Stoner T.H."/>
            <person name="Pope W.H."/>
            <person name="Jacobs-Sera D."/>
            <person name="Hatfull G.F."/>
        </authorList>
    </citation>
    <scope>NUCLEOTIDE SEQUENCE [LARGE SCALE GENOMIC DNA]</scope>
</reference>
<protein>
    <submittedName>
        <fullName evidence="2">Uncharacterized protein</fullName>
    </submittedName>
</protein>
<organism evidence="2 3">
    <name type="scientific">Mycobacterium phage Baloo</name>
    <dbReference type="NCBI Taxonomy" id="2099645"/>
    <lineage>
        <taxon>Viruses</taxon>
        <taxon>Duplodnaviria</taxon>
        <taxon>Heunggongvirae</taxon>
        <taxon>Uroviricota</taxon>
        <taxon>Caudoviricetes</taxon>
        <taxon>Bclasvirinae</taxon>
        <taxon>Pipefishvirus</taxon>
        <taxon>Pipefishvirus athena</taxon>
    </lineage>
</organism>
<feature type="transmembrane region" description="Helical" evidence="1">
    <location>
        <begin position="27"/>
        <end position="46"/>
    </location>
</feature>
<feature type="transmembrane region" description="Helical" evidence="1">
    <location>
        <begin position="66"/>
        <end position="83"/>
    </location>
</feature>
<evidence type="ECO:0000256" key="1">
    <source>
        <dbReference type="SAM" id="Phobius"/>
    </source>
</evidence>
<dbReference type="EMBL" id="MG920059">
    <property type="protein sequence ID" value="AVJ49024.1"/>
    <property type="molecule type" value="Genomic_DNA"/>
</dbReference>